<evidence type="ECO:0000313" key="2">
    <source>
        <dbReference type="Proteomes" id="UP001732700"/>
    </source>
</evidence>
<proteinExistence type="predicted"/>
<name>A0ACD5TL63_AVESA</name>
<dbReference type="EnsemblPlants" id="AVESA.00010b.r2.1CG0078840.1">
    <property type="protein sequence ID" value="AVESA.00010b.r2.1CG0078840.1.CDS"/>
    <property type="gene ID" value="AVESA.00010b.r2.1CG0078840"/>
</dbReference>
<reference evidence="1" key="1">
    <citation type="submission" date="2021-05" db="EMBL/GenBank/DDBJ databases">
        <authorList>
            <person name="Scholz U."/>
            <person name="Mascher M."/>
            <person name="Fiebig A."/>
        </authorList>
    </citation>
    <scope>NUCLEOTIDE SEQUENCE [LARGE SCALE GENOMIC DNA]</scope>
</reference>
<sequence>MDLSSALQWWDEWQLRILVLGSLFLQFFLYFADHVRTMPILRKFKVLVWIAYIGSDALAIYALATLFNRHRPLAADGGSTALEVVWAPILLIHLGGQPAISAYSLEDNELWRRHVITLVSQVTVALYVFLKWWSGKKRLLEVAALLFIIGIVKFGQKPFALRRASFNSMLDSTAIDPRREGRLIPSCWTYWTSSIPDIAFAGSKGGGATASAEQEENLDIFLGEYVQQAKKYVQDTTARTDQDEDPTIEIDHIYRMFVDVSTTYSGRLTKLQSFLVVLDGKKEAHHPYEVCHIYLSQRVHQQELVYWEGTCISQYITGLVLGYVKDGWKEYISDAASYRRFSNLRGQWTLHRLGLEKHQRQQIAWSFKVAFDRSVLLWHIATDLCFYHPNTSLQGRDTTATQRSREISNYMTYLLFIHPEMLLPGTRPGLFDLASYVLGPVFKDSKAPLHEEERLALEIMDHMKSSTTGGDLIRSACRLAEALMELDG</sequence>
<protein>
    <submittedName>
        <fullName evidence="1">Uncharacterized protein</fullName>
    </submittedName>
</protein>
<organism evidence="1 2">
    <name type="scientific">Avena sativa</name>
    <name type="common">Oat</name>
    <dbReference type="NCBI Taxonomy" id="4498"/>
    <lineage>
        <taxon>Eukaryota</taxon>
        <taxon>Viridiplantae</taxon>
        <taxon>Streptophyta</taxon>
        <taxon>Embryophyta</taxon>
        <taxon>Tracheophyta</taxon>
        <taxon>Spermatophyta</taxon>
        <taxon>Magnoliopsida</taxon>
        <taxon>Liliopsida</taxon>
        <taxon>Poales</taxon>
        <taxon>Poaceae</taxon>
        <taxon>BOP clade</taxon>
        <taxon>Pooideae</taxon>
        <taxon>Poodae</taxon>
        <taxon>Poeae</taxon>
        <taxon>Poeae Chloroplast Group 1 (Aveneae type)</taxon>
        <taxon>Aveninae</taxon>
        <taxon>Avena</taxon>
    </lineage>
</organism>
<reference evidence="1" key="2">
    <citation type="submission" date="2025-09" db="UniProtKB">
        <authorList>
            <consortium name="EnsemblPlants"/>
        </authorList>
    </citation>
    <scope>IDENTIFICATION</scope>
</reference>
<accession>A0ACD5TL63</accession>
<dbReference type="Proteomes" id="UP001732700">
    <property type="component" value="Chromosome 1C"/>
</dbReference>
<keyword evidence="2" id="KW-1185">Reference proteome</keyword>
<evidence type="ECO:0000313" key="1">
    <source>
        <dbReference type="EnsemblPlants" id="AVESA.00010b.r2.1CG0078840.1.CDS"/>
    </source>
</evidence>